<name>G9MNI1_HYPVG</name>
<dbReference type="HOGENOM" id="CLU_1578739_0_0_1"/>
<dbReference type="RefSeq" id="XP_013957664.1">
    <property type="nucleotide sequence ID" value="XM_014102189.1"/>
</dbReference>
<dbReference type="AlphaFoldDB" id="G9MNI1"/>
<dbReference type="eggNOG" id="ENOG502RM60">
    <property type="taxonomic scope" value="Eukaryota"/>
</dbReference>
<dbReference type="GeneID" id="25793559"/>
<dbReference type="Proteomes" id="UP000007115">
    <property type="component" value="Unassembled WGS sequence"/>
</dbReference>
<reference evidence="1 2" key="1">
    <citation type="journal article" date="2011" name="Genome Biol.">
        <title>Comparative genome sequence analysis underscores mycoparasitism as the ancestral life style of Trichoderma.</title>
        <authorList>
            <person name="Kubicek C.P."/>
            <person name="Herrera-Estrella A."/>
            <person name="Seidl-Seiboth V."/>
            <person name="Martinez D.A."/>
            <person name="Druzhinina I.S."/>
            <person name="Thon M."/>
            <person name="Zeilinger S."/>
            <person name="Casas-Flores S."/>
            <person name="Horwitz B.A."/>
            <person name="Mukherjee P.K."/>
            <person name="Mukherjee M."/>
            <person name="Kredics L."/>
            <person name="Alcaraz L.D."/>
            <person name="Aerts A."/>
            <person name="Antal Z."/>
            <person name="Atanasova L."/>
            <person name="Cervantes-Badillo M.G."/>
            <person name="Challacombe J."/>
            <person name="Chertkov O."/>
            <person name="McCluskey K."/>
            <person name="Coulpier F."/>
            <person name="Deshpande N."/>
            <person name="von Doehren H."/>
            <person name="Ebbole D.J."/>
            <person name="Esquivel-Naranjo E.U."/>
            <person name="Fekete E."/>
            <person name="Flipphi M."/>
            <person name="Glaser F."/>
            <person name="Gomez-Rodriguez E.Y."/>
            <person name="Gruber S."/>
            <person name="Han C."/>
            <person name="Henrissat B."/>
            <person name="Hermosa R."/>
            <person name="Hernandez-Onate M."/>
            <person name="Karaffa L."/>
            <person name="Kosti I."/>
            <person name="Le Crom S."/>
            <person name="Lindquist E."/>
            <person name="Lucas S."/>
            <person name="Luebeck M."/>
            <person name="Luebeck P.S."/>
            <person name="Margeot A."/>
            <person name="Metz B."/>
            <person name="Misra M."/>
            <person name="Nevalainen H."/>
            <person name="Omann M."/>
            <person name="Packer N."/>
            <person name="Perrone G."/>
            <person name="Uresti-Rivera E.E."/>
            <person name="Salamov A."/>
            <person name="Schmoll M."/>
            <person name="Seiboth B."/>
            <person name="Shapiro H."/>
            <person name="Sukno S."/>
            <person name="Tamayo-Ramos J.A."/>
            <person name="Tisch D."/>
            <person name="Wiest A."/>
            <person name="Wilkinson H.H."/>
            <person name="Zhang M."/>
            <person name="Coutinho P.M."/>
            <person name="Kenerley C.M."/>
            <person name="Monte E."/>
            <person name="Baker S.E."/>
            <person name="Grigoriev I.V."/>
        </authorList>
    </citation>
    <scope>NUCLEOTIDE SEQUENCE [LARGE SCALE GENOMIC DNA]</scope>
    <source>
        <strain evidence="2">Gv29-8 / FGSC 10586</strain>
    </source>
</reference>
<dbReference type="InParanoid" id="G9MNI1"/>
<organism evidence="1 2">
    <name type="scientific">Hypocrea virens (strain Gv29-8 / FGSC 10586)</name>
    <name type="common">Gliocladium virens</name>
    <name type="synonym">Trichoderma virens</name>
    <dbReference type="NCBI Taxonomy" id="413071"/>
    <lineage>
        <taxon>Eukaryota</taxon>
        <taxon>Fungi</taxon>
        <taxon>Dikarya</taxon>
        <taxon>Ascomycota</taxon>
        <taxon>Pezizomycotina</taxon>
        <taxon>Sordariomycetes</taxon>
        <taxon>Hypocreomycetidae</taxon>
        <taxon>Hypocreales</taxon>
        <taxon>Hypocreaceae</taxon>
        <taxon>Trichoderma</taxon>
    </lineage>
</organism>
<dbReference type="OrthoDB" id="4899066at2759"/>
<protein>
    <submittedName>
        <fullName evidence="1">Uncharacterized protein</fullName>
    </submittedName>
</protein>
<dbReference type="EMBL" id="ABDF02000005">
    <property type="protein sequence ID" value="EHK23437.1"/>
    <property type="molecule type" value="Genomic_DNA"/>
</dbReference>
<dbReference type="VEuPathDB" id="FungiDB:TRIVIDRAFT_36644"/>
<keyword evidence="2" id="KW-1185">Reference proteome</keyword>
<comment type="caution">
    <text evidence="1">The sequence shown here is derived from an EMBL/GenBank/DDBJ whole genome shotgun (WGS) entry which is preliminary data.</text>
</comment>
<sequence>MIDKIKGTLRVSLKVADGRLIIHSVQTFVKGVENVSRKSINQLRICPHLEWAPDHLCDECLTSWSLVGQFLRDRSRAQIYTDPNRALELASVLAFRNGRETCGSCVFCETDFTVQAFSEGTIVRVWQNLGSETTYLNNSSWQWQTDFRYNDVVYSRPGRIRQLYDHEAI</sequence>
<evidence type="ECO:0000313" key="1">
    <source>
        <dbReference type="EMBL" id="EHK23437.1"/>
    </source>
</evidence>
<accession>G9MNI1</accession>
<gene>
    <name evidence="1" type="ORF">TRIVIDRAFT_36644</name>
</gene>
<evidence type="ECO:0000313" key="2">
    <source>
        <dbReference type="Proteomes" id="UP000007115"/>
    </source>
</evidence>
<proteinExistence type="predicted"/>